<evidence type="ECO:0000313" key="2">
    <source>
        <dbReference type="EMBL" id="RXG96231.1"/>
    </source>
</evidence>
<dbReference type="SUPFAM" id="SSF51905">
    <property type="entry name" value="FAD/NAD(P)-binding domain"/>
    <property type="match status" value="1"/>
</dbReference>
<dbReference type="PANTHER" id="PTHR43539:SF78">
    <property type="entry name" value="FLAVIN-CONTAINING MONOOXYGENASE"/>
    <property type="match status" value="1"/>
</dbReference>
<dbReference type="Proteomes" id="UP000289946">
    <property type="component" value="Unassembled WGS sequence"/>
</dbReference>
<reference evidence="2 3" key="1">
    <citation type="submission" date="2018-10" db="EMBL/GenBank/DDBJ databases">
        <title>Bradyrhizobium sp. nov., isolated from effective nodules of peanut in China.</title>
        <authorList>
            <person name="Li Y."/>
        </authorList>
    </citation>
    <scope>NUCLEOTIDE SEQUENCE [LARGE SCALE GENOMIC DNA]</scope>
    <source>
        <strain evidence="2 3">CCBAU 51781</strain>
    </source>
</reference>
<dbReference type="PANTHER" id="PTHR43539">
    <property type="entry name" value="FLAVIN-BINDING MONOOXYGENASE-LIKE PROTEIN (AFU_ORTHOLOGUE AFUA_4G09220)"/>
    <property type="match status" value="1"/>
</dbReference>
<organism evidence="2 3">
    <name type="scientific">Bradyrhizobium zhanjiangense</name>
    <dbReference type="NCBI Taxonomy" id="1325107"/>
    <lineage>
        <taxon>Bacteria</taxon>
        <taxon>Pseudomonadati</taxon>
        <taxon>Pseudomonadota</taxon>
        <taxon>Alphaproteobacteria</taxon>
        <taxon>Hyphomicrobiales</taxon>
        <taxon>Nitrobacteraceae</taxon>
        <taxon>Bradyrhizobium</taxon>
    </lineage>
</organism>
<accession>A0ABY0DMQ3</accession>
<gene>
    <name evidence="2" type="ORF">EAS62_11505</name>
</gene>
<dbReference type="InterPro" id="IPR036188">
    <property type="entry name" value="FAD/NAD-bd_sf"/>
</dbReference>
<dbReference type="RefSeq" id="WP_128939360.1">
    <property type="nucleotide sequence ID" value="NZ_RDRA01000006.1"/>
</dbReference>
<dbReference type="PRINTS" id="PR00411">
    <property type="entry name" value="PNDRDTASEI"/>
</dbReference>
<name>A0ABY0DMQ3_9BRAD</name>
<proteinExistence type="predicted"/>
<comment type="caution">
    <text evidence="2">The sequence shown here is derived from an EMBL/GenBank/DDBJ whole genome shotgun (WGS) entry which is preliminary data.</text>
</comment>
<dbReference type="Pfam" id="PF13738">
    <property type="entry name" value="Pyr_redox_3"/>
    <property type="match status" value="1"/>
</dbReference>
<dbReference type="PRINTS" id="PR00368">
    <property type="entry name" value="FADPNR"/>
</dbReference>
<dbReference type="InterPro" id="IPR050982">
    <property type="entry name" value="Auxin_biosynth/cation_transpt"/>
</dbReference>
<protein>
    <submittedName>
        <fullName evidence="2">NAD(P)/FAD-dependent oxidoreductase</fullName>
    </submittedName>
</protein>
<sequence length="412" mass="45189">MDAEVAIIGAGPYGLAVAAHLQAAGVDHLIFGYPMEMWRRHMPEGMLLKSDGFASNLYDPKNAFPLSRFCSEHSIEYSDTLVPVRLKTFIDYGMAFQERFAPALKETMVHSLRQHGNGFEFDLENGGCVRVRRVVLATGIGQFRYLPAPLAALETGLVSHSYDHHDLGQFAGRSVAVIGGGASAIDLAALLKECGSDVTLICRRENLVFANPPSAKESLWQRIRRPRSGIGPGLKSRMCTDAPLLFHFMPDGFRGEVVRRHLGPAAGWPMKVMFDGRVPVLSGRELVSASVSGGRVRLELRSSTGDIAGMSVDHVIAATGYRTDVGRLNYLDQSVLSRLAHVNEAPRLSTRFESSLEGLFFVGPVAANSFGPMLRFAFGAGFASQRLLPSLCRSLRRSQEGWRRQVDAWAER</sequence>
<dbReference type="EMBL" id="RDRA01000006">
    <property type="protein sequence ID" value="RXG96231.1"/>
    <property type="molecule type" value="Genomic_DNA"/>
</dbReference>
<evidence type="ECO:0000313" key="3">
    <source>
        <dbReference type="Proteomes" id="UP000289946"/>
    </source>
</evidence>
<evidence type="ECO:0000256" key="1">
    <source>
        <dbReference type="ARBA" id="ARBA00023002"/>
    </source>
</evidence>
<dbReference type="Gene3D" id="3.50.50.60">
    <property type="entry name" value="FAD/NAD(P)-binding domain"/>
    <property type="match status" value="1"/>
</dbReference>
<keyword evidence="3" id="KW-1185">Reference proteome</keyword>
<keyword evidence="1" id="KW-0560">Oxidoreductase</keyword>